<sequence length="152" mass="17866">MQPQNTADGRRERPKSELSKVSTEYDISTYSYQQELFPLDHSCAVCGKIKCKRHRQTLLLETYQPWLDLKIPSKVDTSLSEVIDIFVKHSFLYPSSEVQTVDITDHEAFVDELRVTLRFSAAVLVRRTQKVKLRLYKDKNFECFKLIFIIFK</sequence>
<reference evidence="1" key="2">
    <citation type="submission" date="2025-09" db="UniProtKB">
        <authorList>
            <consortium name="Ensembl"/>
        </authorList>
    </citation>
    <scope>IDENTIFICATION</scope>
</reference>
<keyword evidence="2" id="KW-1185">Reference proteome</keyword>
<evidence type="ECO:0000313" key="2">
    <source>
        <dbReference type="Proteomes" id="UP000005207"/>
    </source>
</evidence>
<dbReference type="Proteomes" id="UP000005207">
    <property type="component" value="Unplaced"/>
</dbReference>
<dbReference type="PANTHER" id="PTHR22775">
    <property type="entry name" value="SORTING NEXIN"/>
    <property type="match status" value="1"/>
</dbReference>
<dbReference type="GO" id="GO:0035091">
    <property type="term" value="F:phosphatidylinositol binding"/>
    <property type="evidence" value="ECO:0007669"/>
    <property type="project" value="TreeGrafter"/>
</dbReference>
<dbReference type="GO" id="GO:0005770">
    <property type="term" value="C:late endosome"/>
    <property type="evidence" value="ECO:0007669"/>
    <property type="project" value="TreeGrafter"/>
</dbReference>
<dbReference type="PANTHER" id="PTHR22775:SF44">
    <property type="entry name" value="SORTING NEXIN-14"/>
    <property type="match status" value="1"/>
</dbReference>
<organism evidence="1 2">
    <name type="scientific">Oreochromis niloticus</name>
    <name type="common">Nile tilapia</name>
    <name type="synonym">Tilapia nilotica</name>
    <dbReference type="NCBI Taxonomy" id="8128"/>
    <lineage>
        <taxon>Eukaryota</taxon>
        <taxon>Metazoa</taxon>
        <taxon>Chordata</taxon>
        <taxon>Craniata</taxon>
        <taxon>Vertebrata</taxon>
        <taxon>Euteleostomi</taxon>
        <taxon>Actinopterygii</taxon>
        <taxon>Neopterygii</taxon>
        <taxon>Teleostei</taxon>
        <taxon>Neoteleostei</taxon>
        <taxon>Acanthomorphata</taxon>
        <taxon>Ovalentaria</taxon>
        <taxon>Cichlomorphae</taxon>
        <taxon>Cichliformes</taxon>
        <taxon>Cichlidae</taxon>
        <taxon>African cichlids</taxon>
        <taxon>Pseudocrenilabrinae</taxon>
        <taxon>Oreochromini</taxon>
        <taxon>Oreochromis</taxon>
    </lineage>
</organism>
<dbReference type="AlphaFoldDB" id="A0A669F5Q1"/>
<evidence type="ECO:0000313" key="1">
    <source>
        <dbReference type="Ensembl" id="ENSONIP00000080017.1"/>
    </source>
</evidence>
<dbReference type="Ensembl" id="ENSONIT00000090680.1">
    <property type="protein sequence ID" value="ENSONIP00000080017.1"/>
    <property type="gene ID" value="ENSONIG00000040623.1"/>
</dbReference>
<dbReference type="GO" id="GO:0097352">
    <property type="term" value="P:autophagosome maturation"/>
    <property type="evidence" value="ECO:0007669"/>
    <property type="project" value="TreeGrafter"/>
</dbReference>
<reference evidence="1" key="1">
    <citation type="submission" date="2025-08" db="UniProtKB">
        <authorList>
            <consortium name="Ensembl"/>
        </authorList>
    </citation>
    <scope>IDENTIFICATION</scope>
</reference>
<dbReference type="GeneTree" id="ENSGT00940000173663"/>
<protein>
    <submittedName>
        <fullName evidence="1">Uncharacterized protein</fullName>
    </submittedName>
</protein>
<dbReference type="InParanoid" id="A0A669F5Q1"/>
<proteinExistence type="predicted"/>
<name>A0A669F5Q1_ORENI</name>
<accession>A0A669F5Q1</accession>